<feature type="domain" description="HTH bat-type" evidence="3">
    <location>
        <begin position="182"/>
        <end position="234"/>
    </location>
</feature>
<keyword evidence="6" id="KW-1185">Reference proteome</keyword>
<keyword evidence="2" id="KW-0804">Transcription</keyword>
<comment type="caution">
    <text evidence="5">The sequence shown here is derived from an EMBL/GenBank/DDBJ whole genome shotgun (WGS) entry which is preliminary data.</text>
</comment>
<name>A0A4U5JC01_9EURY</name>
<accession>A0A4U5JC01</accession>
<gene>
    <name evidence="5" type="ORF">DM868_12085</name>
</gene>
<evidence type="ECO:0000256" key="1">
    <source>
        <dbReference type="ARBA" id="ARBA00023015"/>
    </source>
</evidence>
<reference evidence="5 6" key="1">
    <citation type="submission" date="2019-04" db="EMBL/GenBank/DDBJ databases">
        <title>Natronomonas sp. F20-122 a newhaloarchaeon isolated from a saline saltern of Isla Bacuta, Huelva, Spain.</title>
        <authorList>
            <person name="Duran-Viseras A."/>
            <person name="Sanchez-Porro C."/>
            <person name="Ventosa A."/>
        </authorList>
    </citation>
    <scope>NUCLEOTIDE SEQUENCE [LARGE SCALE GENOMIC DNA]</scope>
    <source>
        <strain evidence="5 6">F20-122</strain>
    </source>
</reference>
<dbReference type="Pfam" id="PF04967">
    <property type="entry name" value="HTH_10"/>
    <property type="match status" value="1"/>
</dbReference>
<evidence type="ECO:0000259" key="3">
    <source>
        <dbReference type="Pfam" id="PF04967"/>
    </source>
</evidence>
<feature type="domain" description="HVO-2928 N-terminal" evidence="4">
    <location>
        <begin position="3"/>
        <end position="167"/>
    </location>
</feature>
<evidence type="ECO:0000259" key="4">
    <source>
        <dbReference type="Pfam" id="PF24281"/>
    </source>
</evidence>
<dbReference type="Proteomes" id="UP000308037">
    <property type="component" value="Unassembled WGS sequence"/>
</dbReference>
<evidence type="ECO:0000313" key="6">
    <source>
        <dbReference type="Proteomes" id="UP000308037"/>
    </source>
</evidence>
<keyword evidence="1" id="KW-0805">Transcription regulation</keyword>
<dbReference type="RefSeq" id="WP_137277121.1">
    <property type="nucleotide sequence ID" value="NZ_QKNX01000005.1"/>
</dbReference>
<dbReference type="PANTHER" id="PTHR34236:SF1">
    <property type="entry name" value="DIMETHYL SULFOXIDE REDUCTASE TRANSCRIPTIONAL ACTIVATOR"/>
    <property type="match status" value="1"/>
</dbReference>
<protein>
    <submittedName>
        <fullName evidence="5">Transcriptional regulator</fullName>
    </submittedName>
</protein>
<dbReference type="OrthoDB" id="198846at2157"/>
<dbReference type="InterPro" id="IPR007050">
    <property type="entry name" value="HTH_bacterioopsin"/>
</dbReference>
<sequence>MRELVFALDYDPGWNTLADTLADFPDARVRSLSLHATADSLWRVDHATGSPDALSAIEDAFLTADYYADCLATEPCGADSETEVLDETDDTLVLYTYWQRTPVCTSIPHLALEHLGDGLLFETQHEQRRHTWRIIHPEDADIHGFFDALHAELSADVNVEIIRLTGLSATNTATFSAEEGTLTREQREALTAAVHHGFYNTPREIDLGELAEELGLPRSTLTYRVRRAEAEIIKQYMNHDPVSPSDPTS</sequence>
<dbReference type="InterPro" id="IPR056529">
    <property type="entry name" value="HVO_2928_N"/>
</dbReference>
<evidence type="ECO:0000256" key="2">
    <source>
        <dbReference type="ARBA" id="ARBA00023163"/>
    </source>
</evidence>
<proteinExistence type="predicted"/>
<dbReference type="AlphaFoldDB" id="A0A4U5JC01"/>
<organism evidence="5 6">
    <name type="scientific">Natronomonas salsuginis</name>
    <dbReference type="NCBI Taxonomy" id="2217661"/>
    <lineage>
        <taxon>Archaea</taxon>
        <taxon>Methanobacteriati</taxon>
        <taxon>Methanobacteriota</taxon>
        <taxon>Stenosarchaea group</taxon>
        <taxon>Halobacteria</taxon>
        <taxon>Halobacteriales</taxon>
        <taxon>Natronomonadaceae</taxon>
        <taxon>Natronomonas</taxon>
    </lineage>
</organism>
<evidence type="ECO:0000313" key="5">
    <source>
        <dbReference type="EMBL" id="TKR25087.1"/>
    </source>
</evidence>
<dbReference type="EMBL" id="QKNX01000005">
    <property type="protein sequence ID" value="TKR25087.1"/>
    <property type="molecule type" value="Genomic_DNA"/>
</dbReference>
<dbReference type="Pfam" id="PF24281">
    <property type="entry name" value="HVO_2928_N"/>
    <property type="match status" value="1"/>
</dbReference>
<dbReference type="PANTHER" id="PTHR34236">
    <property type="entry name" value="DIMETHYL SULFOXIDE REDUCTASE TRANSCRIPTIONAL ACTIVATOR"/>
    <property type="match status" value="1"/>
</dbReference>